<keyword evidence="4" id="KW-0521">NADP</keyword>
<comment type="cofactor">
    <cofactor evidence="1">
        <name>FMN</name>
        <dbReference type="ChEBI" id="CHEBI:58210"/>
    </cofactor>
</comment>
<dbReference type="AlphaFoldDB" id="A0A8K0NKD9"/>
<sequence length="447" mass="49327">MASDRPTAPPSISSTRAPGYDRSFIPKPAQPIGSVFKDVEKFPQNKEVPRLFQELEIRGVKFHNRMMATYSTSLDSSDNGHATDWHLVHLGSLAARGIGAICIEATAVVPEGRISPEDAGLWADSQIAPLKRIVDFVRSQGVPIGIQLAHAGRKASTLSPWVQERASALYASEGKENVKGGHVASKEAGGWPDNVQAASTIPFSDGYPQPQAMTSEKIEEFKKAFSDAVDRCNEIGFDFIEIHGAHLLALPDFLSPISNDRKDQYGGSLENRLRLALEITDIARSKWEKPLMFRVSATDWYDGTERADDANVKDNEGHGEWRFWGLDQTTILTKQLRDRGVDLIDISSGGNYAGQKIPIRPGYQVPFAAHIKQEVPGILVGCVGLITEAKQANDILDKDEADVIFLARELLRHADFPLVCAQDLEVAVQAAPQYERAWTRMYKPVEK</sequence>
<dbReference type="EMBL" id="JABELV010000236">
    <property type="protein sequence ID" value="KAG7527738.1"/>
    <property type="molecule type" value="Genomic_DNA"/>
</dbReference>
<comment type="caution">
    <text evidence="8">The sequence shown here is derived from an EMBL/GenBank/DDBJ whole genome shotgun (WGS) entry which is preliminary data.</text>
</comment>
<dbReference type="Proteomes" id="UP000812966">
    <property type="component" value="Unassembled WGS sequence"/>
</dbReference>
<reference evidence="8" key="1">
    <citation type="submission" date="2020-04" db="EMBL/GenBank/DDBJ databases">
        <title>Analysis of mating type loci in Filobasidium floriforme.</title>
        <authorList>
            <person name="Nowrousian M."/>
        </authorList>
    </citation>
    <scope>NUCLEOTIDE SEQUENCE</scope>
    <source>
        <strain evidence="8">CBS 6242</strain>
    </source>
</reference>
<dbReference type="CDD" id="cd02932">
    <property type="entry name" value="OYE_YqiM_FMN"/>
    <property type="match status" value="1"/>
</dbReference>
<name>A0A8K0NKD9_9TREE</name>
<dbReference type="PANTHER" id="PTHR43303">
    <property type="entry name" value="NADPH DEHYDROGENASE C23G7.10C-RELATED"/>
    <property type="match status" value="1"/>
</dbReference>
<feature type="region of interest" description="Disordered" evidence="6">
    <location>
        <begin position="1"/>
        <end position="28"/>
    </location>
</feature>
<evidence type="ECO:0000256" key="3">
    <source>
        <dbReference type="ARBA" id="ARBA00022643"/>
    </source>
</evidence>
<accession>A0A8K0NKD9</accession>
<dbReference type="GO" id="GO:0050661">
    <property type="term" value="F:NADP binding"/>
    <property type="evidence" value="ECO:0007669"/>
    <property type="project" value="InterPro"/>
</dbReference>
<dbReference type="InterPro" id="IPR013785">
    <property type="entry name" value="Aldolase_TIM"/>
</dbReference>
<dbReference type="Gene3D" id="3.20.20.70">
    <property type="entry name" value="Aldolase class I"/>
    <property type="match status" value="1"/>
</dbReference>
<evidence type="ECO:0000259" key="7">
    <source>
        <dbReference type="Pfam" id="PF00724"/>
    </source>
</evidence>
<evidence type="ECO:0000256" key="4">
    <source>
        <dbReference type="ARBA" id="ARBA00022857"/>
    </source>
</evidence>
<keyword evidence="3" id="KW-0288">FMN</keyword>
<organism evidence="8 9">
    <name type="scientific">Filobasidium floriforme</name>
    <dbReference type="NCBI Taxonomy" id="5210"/>
    <lineage>
        <taxon>Eukaryota</taxon>
        <taxon>Fungi</taxon>
        <taxon>Dikarya</taxon>
        <taxon>Basidiomycota</taxon>
        <taxon>Agaricomycotina</taxon>
        <taxon>Tremellomycetes</taxon>
        <taxon>Filobasidiales</taxon>
        <taxon>Filobasidiaceae</taxon>
        <taxon>Filobasidium</taxon>
    </lineage>
</organism>
<evidence type="ECO:0000256" key="1">
    <source>
        <dbReference type="ARBA" id="ARBA00001917"/>
    </source>
</evidence>
<keyword evidence="5" id="KW-0560">Oxidoreductase</keyword>
<evidence type="ECO:0000256" key="6">
    <source>
        <dbReference type="SAM" id="MobiDB-lite"/>
    </source>
</evidence>
<keyword evidence="2" id="KW-0285">Flavoprotein</keyword>
<feature type="domain" description="NADH:flavin oxidoreductase/NADH oxidase N-terminal" evidence="7">
    <location>
        <begin position="51"/>
        <end position="423"/>
    </location>
</feature>
<dbReference type="PANTHER" id="PTHR43303:SF4">
    <property type="entry name" value="NADPH DEHYDROGENASE C23G7.10C-RELATED"/>
    <property type="match status" value="1"/>
</dbReference>
<proteinExistence type="predicted"/>
<evidence type="ECO:0000313" key="8">
    <source>
        <dbReference type="EMBL" id="KAG7527738.1"/>
    </source>
</evidence>
<evidence type="ECO:0000256" key="2">
    <source>
        <dbReference type="ARBA" id="ARBA00022630"/>
    </source>
</evidence>
<keyword evidence="9" id="KW-1185">Reference proteome</keyword>
<dbReference type="SUPFAM" id="SSF51395">
    <property type="entry name" value="FMN-linked oxidoreductases"/>
    <property type="match status" value="1"/>
</dbReference>
<evidence type="ECO:0000256" key="5">
    <source>
        <dbReference type="ARBA" id="ARBA00023002"/>
    </source>
</evidence>
<protein>
    <recommendedName>
        <fullName evidence="7">NADH:flavin oxidoreductase/NADH oxidase N-terminal domain-containing protein</fullName>
    </recommendedName>
</protein>
<gene>
    <name evidence="8" type="ORF">FFLO_06641</name>
</gene>
<dbReference type="GO" id="GO:0003959">
    <property type="term" value="F:NADPH dehydrogenase activity"/>
    <property type="evidence" value="ECO:0007669"/>
    <property type="project" value="InterPro"/>
</dbReference>
<evidence type="ECO:0000313" key="9">
    <source>
        <dbReference type="Proteomes" id="UP000812966"/>
    </source>
</evidence>
<dbReference type="GO" id="GO:0010181">
    <property type="term" value="F:FMN binding"/>
    <property type="evidence" value="ECO:0007669"/>
    <property type="project" value="InterPro"/>
</dbReference>
<dbReference type="InterPro" id="IPR001155">
    <property type="entry name" value="OxRdtase_FMN_N"/>
</dbReference>
<dbReference type="InterPro" id="IPR044152">
    <property type="entry name" value="YqjM-like"/>
</dbReference>
<dbReference type="Pfam" id="PF00724">
    <property type="entry name" value="Oxidored_FMN"/>
    <property type="match status" value="1"/>
</dbReference>